<keyword evidence="3" id="KW-1185">Reference proteome</keyword>
<dbReference type="STRING" id="1679170.AC625_02240"/>
<evidence type="ECO:0000259" key="1">
    <source>
        <dbReference type="Pfam" id="PF01521"/>
    </source>
</evidence>
<dbReference type="Pfam" id="PF01521">
    <property type="entry name" value="Fe-S_biosyn"/>
    <property type="match status" value="1"/>
</dbReference>
<feature type="domain" description="Core" evidence="1">
    <location>
        <begin position="1"/>
        <end position="107"/>
    </location>
</feature>
<proteinExistence type="predicted"/>
<accession>A0A0K9GPB5</accession>
<protein>
    <submittedName>
        <fullName evidence="2">Heme biosynthesis protein HemY</fullName>
    </submittedName>
</protein>
<dbReference type="EMBL" id="LFZW01000001">
    <property type="protein sequence ID" value="KMY48478.1"/>
    <property type="molecule type" value="Genomic_DNA"/>
</dbReference>
<dbReference type="InterPro" id="IPR035903">
    <property type="entry name" value="HesB-like_dom_sf"/>
</dbReference>
<gene>
    <name evidence="2" type="ORF">AC625_02240</name>
</gene>
<dbReference type="InterPro" id="IPR000361">
    <property type="entry name" value="ATAP_core_dom"/>
</dbReference>
<dbReference type="Gene3D" id="2.60.300.12">
    <property type="entry name" value="HesB-like domain"/>
    <property type="match status" value="1"/>
</dbReference>
<evidence type="ECO:0000313" key="3">
    <source>
        <dbReference type="Proteomes" id="UP000037146"/>
    </source>
</evidence>
<name>A0A0K9GPB5_9BACI</name>
<evidence type="ECO:0000313" key="2">
    <source>
        <dbReference type="EMBL" id="KMY48478.1"/>
    </source>
</evidence>
<dbReference type="RefSeq" id="WP_245644905.1">
    <property type="nucleotide sequence ID" value="NZ_LFZW01000001.1"/>
</dbReference>
<dbReference type="AlphaFoldDB" id="A0A0K9GPB5"/>
<dbReference type="Proteomes" id="UP000037146">
    <property type="component" value="Unassembled WGS sequence"/>
</dbReference>
<comment type="caution">
    <text evidence="2">The sequence shown here is derived from an EMBL/GenBank/DDBJ whole genome shotgun (WGS) entry which is preliminary data.</text>
</comment>
<dbReference type="PATRIC" id="fig|1679170.3.peg.440"/>
<dbReference type="SUPFAM" id="SSF89360">
    <property type="entry name" value="HesB-like domain"/>
    <property type="match status" value="1"/>
</dbReference>
<organism evidence="2 3">
    <name type="scientific">Peribacillus loiseleuriae</name>
    <dbReference type="NCBI Taxonomy" id="1679170"/>
    <lineage>
        <taxon>Bacteria</taxon>
        <taxon>Bacillati</taxon>
        <taxon>Bacillota</taxon>
        <taxon>Bacilli</taxon>
        <taxon>Bacillales</taxon>
        <taxon>Bacillaceae</taxon>
        <taxon>Peribacillus</taxon>
    </lineage>
</organism>
<sequence length="111" mass="12592">MNITITGKAINELNKKIGEQNGILKIKYEIDDNEFFGCAGGIPTLWFVSSAEENNDQLFDTNNRAVLMEKSKLLFFEKELKIDFSNAANSFQLVSPERIINGRMAFINKVK</sequence>
<reference evidence="3" key="1">
    <citation type="submission" date="2015-07" db="EMBL/GenBank/DDBJ databases">
        <title>Genome sequencing project for genomic taxonomy and phylogenomics of Bacillus-like bacteria.</title>
        <authorList>
            <person name="Liu B."/>
            <person name="Wang J."/>
            <person name="Zhu Y."/>
            <person name="Liu G."/>
            <person name="Chen Q."/>
            <person name="Chen Z."/>
            <person name="Lan J."/>
            <person name="Che J."/>
            <person name="Ge C."/>
            <person name="Shi H."/>
            <person name="Pan Z."/>
            <person name="Liu X."/>
        </authorList>
    </citation>
    <scope>NUCLEOTIDE SEQUENCE [LARGE SCALE GENOMIC DNA]</scope>
    <source>
        <strain evidence="3">FJAT-27997</strain>
    </source>
</reference>